<keyword evidence="2" id="KW-0472">Membrane</keyword>
<evidence type="ECO:0000256" key="2">
    <source>
        <dbReference type="SAM" id="Phobius"/>
    </source>
</evidence>
<dbReference type="Proteomes" id="UP001060039">
    <property type="component" value="Chromosome"/>
</dbReference>
<feature type="region of interest" description="Disordered" evidence="1">
    <location>
        <begin position="210"/>
        <end position="241"/>
    </location>
</feature>
<dbReference type="RefSeq" id="WP_255159743.1">
    <property type="nucleotide sequence ID" value="NZ_CP101497.1"/>
</dbReference>
<evidence type="ECO:0008006" key="5">
    <source>
        <dbReference type="Google" id="ProtNLM"/>
    </source>
</evidence>
<keyword evidence="4" id="KW-1185">Reference proteome</keyword>
<evidence type="ECO:0000256" key="1">
    <source>
        <dbReference type="SAM" id="MobiDB-lite"/>
    </source>
</evidence>
<name>A0ABY5FWC4_9MICO</name>
<organism evidence="3 4">
    <name type="scientific">Microcella humidisoli</name>
    <dbReference type="NCBI Taxonomy" id="2963406"/>
    <lineage>
        <taxon>Bacteria</taxon>
        <taxon>Bacillati</taxon>
        <taxon>Actinomycetota</taxon>
        <taxon>Actinomycetes</taxon>
        <taxon>Micrococcales</taxon>
        <taxon>Microbacteriaceae</taxon>
        <taxon>Microcella</taxon>
    </lineage>
</organism>
<proteinExistence type="predicted"/>
<accession>A0ABY5FWC4</accession>
<dbReference type="EMBL" id="CP101497">
    <property type="protein sequence ID" value="UTT62610.1"/>
    <property type="molecule type" value="Genomic_DNA"/>
</dbReference>
<evidence type="ECO:0000313" key="4">
    <source>
        <dbReference type="Proteomes" id="UP001060039"/>
    </source>
</evidence>
<evidence type="ECO:0000313" key="3">
    <source>
        <dbReference type="EMBL" id="UTT62610.1"/>
    </source>
</evidence>
<keyword evidence="2" id="KW-0812">Transmembrane</keyword>
<feature type="transmembrane region" description="Helical" evidence="2">
    <location>
        <begin position="25"/>
        <end position="45"/>
    </location>
</feature>
<gene>
    <name evidence="3" type="ORF">NNL39_00360</name>
</gene>
<protein>
    <recommendedName>
        <fullName evidence="5">DUF5667 domain-containing protein</fullName>
    </recommendedName>
</protein>
<keyword evidence="2" id="KW-1133">Transmembrane helix</keyword>
<sequence length="273" mass="29441">MKNPEARDASADLVDQGGWSTRRRAIIAAALVSGLVATSLVWGGVTAMQAAAAHERREAHRIASLGSLLDDRSASAELLASSSAALTALHPEGATGLDVADRVRIEHDRLALELARPLDERAALTVIVAQDRLLDGARTDLMAVLDDATRAVIADGRAALERSGLATDARRDAVRAAIDAMTALRQGQPFSYSGRAAMLEATMTASLAVRESHAAEKAERERREAARRAAEEARQSSESRRPPKKAYVTLLEWCGVDEFDQIIWCEKRVEVIN</sequence>
<reference evidence="3" key="1">
    <citation type="submission" date="2022-07" db="EMBL/GenBank/DDBJ databases">
        <title>Taxonomic analysis of Microcella humidisoli nov. sp., isolated from riverside soil.</title>
        <authorList>
            <person name="Molina K.M."/>
            <person name="Kim S.B."/>
        </authorList>
    </citation>
    <scope>NUCLEOTIDE SEQUENCE</scope>
    <source>
        <strain evidence="3">MMS21-STM10</strain>
    </source>
</reference>